<comment type="caution">
    <text evidence="4">The sequence shown here is derived from an EMBL/GenBank/DDBJ whole genome shotgun (WGS) entry which is preliminary data.</text>
</comment>
<feature type="region of interest" description="Disordered" evidence="2">
    <location>
        <begin position="466"/>
        <end position="574"/>
    </location>
</feature>
<evidence type="ECO:0000313" key="5">
    <source>
        <dbReference type="Proteomes" id="UP000319210"/>
    </source>
</evidence>
<dbReference type="RefSeq" id="WP_230988458.1">
    <property type="nucleotide sequence ID" value="NZ_BJMM01000002.1"/>
</dbReference>
<keyword evidence="5" id="KW-1185">Reference proteome</keyword>
<evidence type="ECO:0000256" key="2">
    <source>
        <dbReference type="SAM" id="MobiDB-lite"/>
    </source>
</evidence>
<protein>
    <submittedName>
        <fullName evidence="4">Amidase</fullName>
    </submittedName>
</protein>
<evidence type="ECO:0000313" key="4">
    <source>
        <dbReference type="EMBL" id="GEB48105.1"/>
    </source>
</evidence>
<dbReference type="AlphaFoldDB" id="A0A4Y3QS23"/>
<proteinExistence type="inferred from homology"/>
<organism evidence="4 5">
    <name type="scientific">Streptomyces cacaoi</name>
    <dbReference type="NCBI Taxonomy" id="1898"/>
    <lineage>
        <taxon>Bacteria</taxon>
        <taxon>Bacillati</taxon>
        <taxon>Actinomycetota</taxon>
        <taxon>Actinomycetes</taxon>
        <taxon>Kitasatosporales</taxon>
        <taxon>Streptomycetaceae</taxon>
        <taxon>Streptomyces</taxon>
    </lineage>
</organism>
<dbReference type="GO" id="GO:0003824">
    <property type="term" value="F:catalytic activity"/>
    <property type="evidence" value="ECO:0007669"/>
    <property type="project" value="InterPro"/>
</dbReference>
<dbReference type="SUPFAM" id="SSF75304">
    <property type="entry name" value="Amidase signature (AS) enzymes"/>
    <property type="match status" value="1"/>
</dbReference>
<feature type="domain" description="Amidase" evidence="3">
    <location>
        <begin position="27"/>
        <end position="450"/>
    </location>
</feature>
<dbReference type="InterPro" id="IPR023631">
    <property type="entry name" value="Amidase_dom"/>
</dbReference>
<dbReference type="InterPro" id="IPR020556">
    <property type="entry name" value="Amidase_CS"/>
</dbReference>
<name>A0A4Y3QS23_STRCI</name>
<comment type="similarity">
    <text evidence="1">Belongs to the amidase family.</text>
</comment>
<evidence type="ECO:0000256" key="1">
    <source>
        <dbReference type="ARBA" id="ARBA00009199"/>
    </source>
</evidence>
<dbReference type="EMBL" id="BJMM01000002">
    <property type="protein sequence ID" value="GEB48105.1"/>
    <property type="molecule type" value="Genomic_DNA"/>
</dbReference>
<dbReference type="Gene3D" id="3.90.1300.10">
    <property type="entry name" value="Amidase signature (AS) domain"/>
    <property type="match status" value="1"/>
</dbReference>
<evidence type="ECO:0000259" key="3">
    <source>
        <dbReference type="Pfam" id="PF01425"/>
    </source>
</evidence>
<dbReference type="InterPro" id="IPR036928">
    <property type="entry name" value="AS_sf"/>
</dbReference>
<reference evidence="4 5" key="1">
    <citation type="submission" date="2019-06" db="EMBL/GenBank/DDBJ databases">
        <title>Whole genome shotgun sequence of Streptomyces cacaoi subsp. cacaoi NBRC 12748.</title>
        <authorList>
            <person name="Hosoyama A."/>
            <person name="Uohara A."/>
            <person name="Ohji S."/>
            <person name="Ichikawa N."/>
        </authorList>
    </citation>
    <scope>NUCLEOTIDE SEQUENCE [LARGE SCALE GENOMIC DNA]</scope>
    <source>
        <strain evidence="4 5">NBRC 12748</strain>
    </source>
</reference>
<accession>A0A4Y3QS23</accession>
<dbReference type="InterPro" id="IPR000120">
    <property type="entry name" value="Amidase"/>
</dbReference>
<dbReference type="PANTHER" id="PTHR11895:SF7">
    <property type="entry name" value="GLUTAMYL-TRNA(GLN) AMIDOTRANSFERASE SUBUNIT A, MITOCHONDRIAL"/>
    <property type="match status" value="1"/>
</dbReference>
<sequence length="574" mass="60295">MPQEELCFADATRLAALIRAGQVSSTEVVRAHLDRIAAVGPAVNAVTTLREEEALRTAAAADDASARGQWWGPLHGVPFTVKDSLDTAGVPTRRGSRLFAGHVPAADATGVARWKAAGGVLLAKTNVPEFSYWTETDNLVTGRTVNPYDPSRTAGGSSGGEAAAVAAGLSPLGLGSDVAISLRGPAHDSGVVALKATRGRVPATGHWPAVPLRYWHVGPLARSVRDVATAAELLAGPDGADRYAVPAPSAGGPARRDGGRPKVGWCTSPEFGPVDPEVRATVAAAAEALSDAGCDVAPVRSAELARCDATELSAVLYPAEIVPYLRRHLAGRDVELHPVARRTLAAAAVPADALERARRRTEELSALFADHFARYDALLCPVCPVPAPPHDQAALTVDGTSVPARGIMRATVPFNLTGLPALSLPFGASGTGLPIGVQLVARWYDEATVLDLGRRLEARSPVRDRRPALCTVPPPRRTPPCLRPAGGHRSRAEEHDDEDDEDASRTDHGRRSRPGTAEHPLRDRHPRLPPARRGAGRGRRPAVGRGPGRTRPPPGLLGDGERLAGTADRAARLP</sequence>
<dbReference type="Pfam" id="PF01425">
    <property type="entry name" value="Amidase"/>
    <property type="match status" value="1"/>
</dbReference>
<gene>
    <name evidence="4" type="ORF">SCA03_06560</name>
</gene>
<dbReference type="Proteomes" id="UP000319210">
    <property type="component" value="Unassembled WGS sequence"/>
</dbReference>
<feature type="compositionally biased region" description="Pro residues" evidence="2">
    <location>
        <begin position="472"/>
        <end position="482"/>
    </location>
</feature>
<dbReference type="PROSITE" id="PS00571">
    <property type="entry name" value="AMIDASES"/>
    <property type="match status" value="1"/>
</dbReference>
<dbReference type="PANTHER" id="PTHR11895">
    <property type="entry name" value="TRANSAMIDASE"/>
    <property type="match status" value="1"/>
</dbReference>